<feature type="transmembrane region" description="Helical" evidence="4">
    <location>
        <begin position="278"/>
        <end position="299"/>
    </location>
</feature>
<dbReference type="InterPro" id="IPR036116">
    <property type="entry name" value="FN3_sf"/>
</dbReference>
<dbReference type="InterPro" id="IPR013783">
    <property type="entry name" value="Ig-like_fold"/>
</dbReference>
<keyword evidence="2" id="KW-0624">Polysaccharide degradation</keyword>
<comment type="caution">
    <text evidence="7">The sequence shown here is derived from an EMBL/GenBank/DDBJ whole genome shotgun (WGS) entry which is preliminary data.</text>
</comment>
<sequence>MVGKYVMPVLLAMTVAGGALPGSAGTATAATVMPVIPQAPEEAPYPPSPQPPLPPTDAAGTPSVDGTFTLTWQASTSVGLVVAYDIYASGSPYRLIATVPANVLTYVDTRTVCGLISYYIVARNAAGLSSPPSNVVPRTSAPCPPSPSATSTNGSAGQGRPGDRGRPEGRGGTGRPELADGSVEPAGIGPSGELIEAGTVTVGEESTGGGGRGEHGSRHGDLHARAHDAGAPHAGDGARPHHAPAAAAQPDTRPPGATAGAAEARKPSARLPFTGAPVAALLTLAAGLLAGGTAVLFAARWRRRSCRGR</sequence>
<dbReference type="Proteomes" id="UP001595891">
    <property type="component" value="Unassembled WGS sequence"/>
</dbReference>
<accession>A0ABV9EKY0</accession>
<feature type="signal peptide" evidence="5">
    <location>
        <begin position="1"/>
        <end position="29"/>
    </location>
</feature>
<dbReference type="Gene3D" id="2.60.40.10">
    <property type="entry name" value="Immunoglobulins"/>
    <property type="match status" value="1"/>
</dbReference>
<keyword evidence="1" id="KW-0378">Hydrolase</keyword>
<evidence type="ECO:0000256" key="5">
    <source>
        <dbReference type="SAM" id="SignalP"/>
    </source>
</evidence>
<evidence type="ECO:0000313" key="8">
    <source>
        <dbReference type="Proteomes" id="UP001595891"/>
    </source>
</evidence>
<evidence type="ECO:0000256" key="2">
    <source>
        <dbReference type="ARBA" id="ARBA00023326"/>
    </source>
</evidence>
<evidence type="ECO:0000256" key="1">
    <source>
        <dbReference type="ARBA" id="ARBA00023295"/>
    </source>
</evidence>
<keyword evidence="2" id="KW-0119">Carbohydrate metabolism</keyword>
<evidence type="ECO:0000259" key="6">
    <source>
        <dbReference type="PROSITE" id="PS50853"/>
    </source>
</evidence>
<dbReference type="EMBL" id="JBHSFN010000022">
    <property type="protein sequence ID" value="MFC4590312.1"/>
    <property type="molecule type" value="Genomic_DNA"/>
</dbReference>
<dbReference type="SUPFAM" id="SSF49265">
    <property type="entry name" value="Fibronectin type III"/>
    <property type="match status" value="1"/>
</dbReference>
<keyword evidence="4" id="KW-1133">Transmembrane helix</keyword>
<keyword evidence="4" id="KW-0472">Membrane</keyword>
<feature type="compositionally biased region" description="Low complexity" evidence="3">
    <location>
        <begin position="231"/>
        <end position="255"/>
    </location>
</feature>
<gene>
    <name evidence="7" type="ORF">ACFO8L_29760</name>
</gene>
<feature type="region of interest" description="Disordered" evidence="3">
    <location>
        <begin position="129"/>
        <end position="268"/>
    </location>
</feature>
<dbReference type="PROSITE" id="PS50853">
    <property type="entry name" value="FN3"/>
    <property type="match status" value="1"/>
</dbReference>
<organism evidence="7 8">
    <name type="scientific">Sphaerisporangium corydalis</name>
    <dbReference type="NCBI Taxonomy" id="1441875"/>
    <lineage>
        <taxon>Bacteria</taxon>
        <taxon>Bacillati</taxon>
        <taxon>Actinomycetota</taxon>
        <taxon>Actinomycetes</taxon>
        <taxon>Streptosporangiales</taxon>
        <taxon>Streptosporangiaceae</taxon>
        <taxon>Sphaerisporangium</taxon>
    </lineage>
</organism>
<name>A0ABV9EKY0_9ACTN</name>
<keyword evidence="5" id="KW-0732">Signal</keyword>
<feature type="domain" description="Fibronectin type-III" evidence="6">
    <location>
        <begin position="51"/>
        <end position="143"/>
    </location>
</feature>
<reference evidence="8" key="1">
    <citation type="journal article" date="2019" name="Int. J. Syst. Evol. Microbiol.">
        <title>The Global Catalogue of Microorganisms (GCM) 10K type strain sequencing project: providing services to taxonomists for standard genome sequencing and annotation.</title>
        <authorList>
            <consortium name="The Broad Institute Genomics Platform"/>
            <consortium name="The Broad Institute Genome Sequencing Center for Infectious Disease"/>
            <person name="Wu L."/>
            <person name="Ma J."/>
        </authorList>
    </citation>
    <scope>NUCLEOTIDE SEQUENCE [LARGE SCALE GENOMIC DNA]</scope>
    <source>
        <strain evidence="8">CCUG 49560</strain>
    </source>
</reference>
<dbReference type="RefSeq" id="WP_262847357.1">
    <property type="nucleotide sequence ID" value="NZ_JANZYP010000062.1"/>
</dbReference>
<dbReference type="InterPro" id="IPR003961">
    <property type="entry name" value="FN3_dom"/>
</dbReference>
<evidence type="ECO:0000256" key="3">
    <source>
        <dbReference type="SAM" id="MobiDB-lite"/>
    </source>
</evidence>
<keyword evidence="4" id="KW-0812">Transmembrane</keyword>
<proteinExistence type="predicted"/>
<evidence type="ECO:0000313" key="7">
    <source>
        <dbReference type="EMBL" id="MFC4590312.1"/>
    </source>
</evidence>
<feature type="compositionally biased region" description="Pro residues" evidence="3">
    <location>
        <begin position="43"/>
        <end position="55"/>
    </location>
</feature>
<keyword evidence="1" id="KW-0326">Glycosidase</keyword>
<evidence type="ECO:0000256" key="4">
    <source>
        <dbReference type="SAM" id="Phobius"/>
    </source>
</evidence>
<feature type="chain" id="PRO_5047106924" description="Fibronectin type-III domain-containing protein" evidence="5">
    <location>
        <begin position="30"/>
        <end position="309"/>
    </location>
</feature>
<feature type="region of interest" description="Disordered" evidence="3">
    <location>
        <begin position="39"/>
        <end position="64"/>
    </location>
</feature>
<feature type="compositionally biased region" description="Basic and acidic residues" evidence="3">
    <location>
        <begin position="212"/>
        <end position="230"/>
    </location>
</feature>
<protein>
    <recommendedName>
        <fullName evidence="6">Fibronectin type-III domain-containing protein</fullName>
    </recommendedName>
</protein>
<keyword evidence="8" id="KW-1185">Reference proteome</keyword>